<dbReference type="InterPro" id="IPR025345">
    <property type="entry name" value="DUF4249"/>
</dbReference>
<name>A0A4Z0Q2M5_9BACT</name>
<organism evidence="1 2">
    <name type="scientific">Hymenobacter metallicola</name>
    <dbReference type="NCBI Taxonomy" id="2563114"/>
    <lineage>
        <taxon>Bacteria</taxon>
        <taxon>Pseudomonadati</taxon>
        <taxon>Bacteroidota</taxon>
        <taxon>Cytophagia</taxon>
        <taxon>Cytophagales</taxon>
        <taxon>Hymenobacteraceae</taxon>
        <taxon>Hymenobacter</taxon>
    </lineage>
</organism>
<accession>A0A4Z0Q2M5</accession>
<evidence type="ECO:0000313" key="2">
    <source>
        <dbReference type="Proteomes" id="UP000298471"/>
    </source>
</evidence>
<sequence>MAMSFLAFRPTTMKKPALTLLLSLGLGACETVIDLPEPPHTPRVALQFSLSNYAYTAQNDNDELARTRKLFVSNSQRVFDLSELSGRSDATVVILDEAGTVVEQFRALPPRSPGDVGYYEQTKQLKGEPGRTYTLRASLPGFETVESTLTMPKPAVIESATFTKNAAQSNEYEVRGKLNVSIADDPGANNYYLAFARVVNEQNQQATTWSQVQVDEEDNEFGVEVGQFQLSNIGGLQGYGYGLYPYADTNVNGKRFSLNTGVRYYAGYCPQPTNCNRATYMEVFVTSLTADTYNFYLSRQRYNDTENNPFAEPAPLASNIKGGYGLFGGMMDAVYRIKL</sequence>
<reference evidence="1 2" key="1">
    <citation type="submission" date="2019-04" db="EMBL/GenBank/DDBJ databases">
        <authorList>
            <person name="Feng G."/>
            <person name="Zhang J."/>
            <person name="Zhu H."/>
        </authorList>
    </citation>
    <scope>NUCLEOTIDE SEQUENCE [LARGE SCALE GENOMIC DNA]</scope>
    <source>
        <strain evidence="1 2">9PBR-1</strain>
    </source>
</reference>
<protein>
    <submittedName>
        <fullName evidence="1">DUF4249 domain-containing protein</fullName>
    </submittedName>
</protein>
<evidence type="ECO:0000313" key="1">
    <source>
        <dbReference type="EMBL" id="TGE23383.1"/>
    </source>
</evidence>
<dbReference type="OrthoDB" id="1115009at2"/>
<proteinExistence type="predicted"/>
<gene>
    <name evidence="1" type="ORF">E5K02_19505</name>
</gene>
<comment type="caution">
    <text evidence="1">The sequence shown here is derived from an EMBL/GenBank/DDBJ whole genome shotgun (WGS) entry which is preliminary data.</text>
</comment>
<dbReference type="Pfam" id="PF14054">
    <property type="entry name" value="DUF4249"/>
    <property type="match status" value="1"/>
</dbReference>
<dbReference type="AlphaFoldDB" id="A0A4Z0Q2M5"/>
<keyword evidence="2" id="KW-1185">Reference proteome</keyword>
<dbReference type="EMBL" id="SRMB01000004">
    <property type="protein sequence ID" value="TGE23383.1"/>
    <property type="molecule type" value="Genomic_DNA"/>
</dbReference>
<dbReference type="Proteomes" id="UP000298471">
    <property type="component" value="Unassembled WGS sequence"/>
</dbReference>